<dbReference type="Proteomes" id="UP000828941">
    <property type="component" value="Chromosome 5"/>
</dbReference>
<evidence type="ECO:0000313" key="1">
    <source>
        <dbReference type="EMBL" id="KAI4344640.1"/>
    </source>
</evidence>
<name>A0ACB9P863_BAUVA</name>
<accession>A0ACB9P863</accession>
<keyword evidence="2" id="KW-1185">Reference proteome</keyword>
<gene>
    <name evidence="1" type="ORF">L6164_011843</name>
</gene>
<sequence>MATKLYKDKNNKKDTAMNDESEEGKSRIPGWFASRRHLNPSSCKPKMGKLATSPWACSQKFCIKKTTPLVGKSFEKKPKKRKRFYKQTELSKKRKLTSVT</sequence>
<proteinExistence type="predicted"/>
<comment type="caution">
    <text evidence="1">The sequence shown here is derived from an EMBL/GenBank/DDBJ whole genome shotgun (WGS) entry which is preliminary data.</text>
</comment>
<dbReference type="EMBL" id="CM039430">
    <property type="protein sequence ID" value="KAI4344640.1"/>
    <property type="molecule type" value="Genomic_DNA"/>
</dbReference>
<organism evidence="1 2">
    <name type="scientific">Bauhinia variegata</name>
    <name type="common">Purple orchid tree</name>
    <name type="synonym">Phanera variegata</name>
    <dbReference type="NCBI Taxonomy" id="167791"/>
    <lineage>
        <taxon>Eukaryota</taxon>
        <taxon>Viridiplantae</taxon>
        <taxon>Streptophyta</taxon>
        <taxon>Embryophyta</taxon>
        <taxon>Tracheophyta</taxon>
        <taxon>Spermatophyta</taxon>
        <taxon>Magnoliopsida</taxon>
        <taxon>eudicotyledons</taxon>
        <taxon>Gunneridae</taxon>
        <taxon>Pentapetalae</taxon>
        <taxon>rosids</taxon>
        <taxon>fabids</taxon>
        <taxon>Fabales</taxon>
        <taxon>Fabaceae</taxon>
        <taxon>Cercidoideae</taxon>
        <taxon>Cercideae</taxon>
        <taxon>Bauhiniinae</taxon>
        <taxon>Bauhinia</taxon>
    </lineage>
</organism>
<reference evidence="1 2" key="1">
    <citation type="journal article" date="2022" name="DNA Res.">
        <title>Chromosomal-level genome assembly of the orchid tree Bauhinia variegata (Leguminosae; Cercidoideae) supports the allotetraploid origin hypothesis of Bauhinia.</title>
        <authorList>
            <person name="Zhong Y."/>
            <person name="Chen Y."/>
            <person name="Zheng D."/>
            <person name="Pang J."/>
            <person name="Liu Y."/>
            <person name="Luo S."/>
            <person name="Meng S."/>
            <person name="Qian L."/>
            <person name="Wei D."/>
            <person name="Dai S."/>
            <person name="Zhou R."/>
        </authorList>
    </citation>
    <scope>NUCLEOTIDE SEQUENCE [LARGE SCALE GENOMIC DNA]</scope>
    <source>
        <strain evidence="1">BV-YZ2020</strain>
    </source>
</reference>
<evidence type="ECO:0000313" key="2">
    <source>
        <dbReference type="Proteomes" id="UP000828941"/>
    </source>
</evidence>
<protein>
    <submittedName>
        <fullName evidence="1">Uncharacterized protein</fullName>
    </submittedName>
</protein>